<feature type="compositionally biased region" description="Basic and acidic residues" evidence="1">
    <location>
        <begin position="864"/>
        <end position="891"/>
    </location>
</feature>
<sequence length="931" mass="107954">MDQTSSGSEGLPPPNGIKRDSIDEVTTALKSVSLDDDGIFKELQFLQCPFNWVNEDRNVKDTSDTIINRTLEKLEEIEEEGAFPWRTFTLTLLICYEYYCKNSYAESLEKQKICEKLSHQKIQKDHMKISFNQQKMPFVMSFPLANVTYILQQDAKVKLNSCFKVCKNLQTWIAHSAVEHIEKALQLDPQQGEWHFLHGKCLGRIRRIDNYNEIPTKTELKALEKAVEITRNPSYIIFLAQAYREAAFRVFSMQRNTLNDDLKASLDRMNQRSYQLYKDALNLRGDCSHINIRCAQGFFKLPNPFRDIKLAKECCEKALILAPNNAMANHVSGQLQERYCNDIERAKKHYQAAGDQGAYGAFMDLYRLNYSEDKSYNPISDFELLLKRYKEKPRQEETVCQMGSYYCFIRNDITTAYRRYWKQVMDDNPDSEKLKNKVLRKIFGAKRDDVTGEWRKLHNTELHPLYSSPDIIRNIKSRRLRWAGHIACMGESRNAYRVLVGRPEGKRPLGRPRRRWEDNIKMNLREVEYDDREWINLAQDRDQWHAYVRAAMNLRTHKCTFLHMRTPVNIYELLYDEARLALNNDEISAEDHKTFQEIKLHIEAKKPEMSQTEPLSRLKMVWEESTYASNSRRQRGRGRGRGGNRGRGRGRGRGDSYNTGNRSDSREGGRGGRGNYRGNSRGAYNRYNSRDSSTESRNSNKGGCHPRPSSRESSVNSRDGHQSRERNFGRSWPQRDSSNESRSSQDKNWRSGPRDFGPPAGERPNASRDSSCSSVDSRNGYRAYNDRRRTDSTSSVGSYTGQRKRTDSTSSAGSDVRRDWRDGCLGGGGDRSRKNSDIDNNWRTGRASNQDERRPNNNRGSWRGRNERGNSDGKREDRQHNASQGSRDRDSSSQQQQNQGMGDSFRAPQQRQRGGFRKRGDDFKLSWRNND</sequence>
<feature type="compositionally biased region" description="Polar residues" evidence="1">
    <location>
        <begin position="838"/>
        <end position="848"/>
    </location>
</feature>
<evidence type="ECO:0000313" key="2">
    <source>
        <dbReference type="EMBL" id="KAJ4431486.1"/>
    </source>
</evidence>
<keyword evidence="3" id="KW-1185">Reference proteome</keyword>
<dbReference type="Gene3D" id="1.25.40.10">
    <property type="entry name" value="Tetratricopeptide repeat domain"/>
    <property type="match status" value="1"/>
</dbReference>
<feature type="compositionally biased region" description="Low complexity" evidence="1">
    <location>
        <begin position="767"/>
        <end position="778"/>
    </location>
</feature>
<feature type="region of interest" description="Disordered" evidence="1">
    <location>
        <begin position="1"/>
        <end position="20"/>
    </location>
</feature>
<evidence type="ECO:0000256" key="1">
    <source>
        <dbReference type="SAM" id="MobiDB-lite"/>
    </source>
</evidence>
<name>A0ABQ8SBN5_PERAM</name>
<accession>A0ABQ8SBN5</accession>
<feature type="compositionally biased region" description="Basic residues" evidence="1">
    <location>
        <begin position="632"/>
        <end position="651"/>
    </location>
</feature>
<comment type="caution">
    <text evidence="2">The sequence shown here is derived from an EMBL/GenBank/DDBJ whole genome shotgun (WGS) entry which is preliminary data.</text>
</comment>
<dbReference type="InterPro" id="IPR011990">
    <property type="entry name" value="TPR-like_helical_dom_sf"/>
</dbReference>
<protein>
    <submittedName>
        <fullName evidence="2">Uncharacterized protein</fullName>
    </submittedName>
</protein>
<evidence type="ECO:0000313" key="3">
    <source>
        <dbReference type="Proteomes" id="UP001148838"/>
    </source>
</evidence>
<gene>
    <name evidence="2" type="ORF">ANN_20084</name>
</gene>
<feature type="compositionally biased region" description="Polar residues" evidence="1">
    <location>
        <begin position="792"/>
        <end position="801"/>
    </location>
</feature>
<feature type="compositionally biased region" description="Basic and acidic residues" evidence="1">
    <location>
        <begin position="918"/>
        <end position="931"/>
    </location>
</feature>
<dbReference type="EMBL" id="JAJSOF020000031">
    <property type="protein sequence ID" value="KAJ4431486.1"/>
    <property type="molecule type" value="Genomic_DNA"/>
</dbReference>
<feature type="region of interest" description="Disordered" evidence="1">
    <location>
        <begin position="626"/>
        <end position="931"/>
    </location>
</feature>
<dbReference type="SUPFAM" id="SSF48452">
    <property type="entry name" value="TPR-like"/>
    <property type="match status" value="1"/>
</dbReference>
<dbReference type="Proteomes" id="UP001148838">
    <property type="component" value="Unassembled WGS sequence"/>
</dbReference>
<feature type="compositionally biased region" description="Basic and acidic residues" evidence="1">
    <location>
        <begin position="718"/>
        <end position="728"/>
    </location>
</feature>
<feature type="compositionally biased region" description="Low complexity" evidence="1">
    <location>
        <begin position="892"/>
        <end position="913"/>
    </location>
</feature>
<feature type="compositionally biased region" description="Low complexity" evidence="1">
    <location>
        <begin position="676"/>
        <end position="687"/>
    </location>
</feature>
<organism evidence="2 3">
    <name type="scientific">Periplaneta americana</name>
    <name type="common">American cockroach</name>
    <name type="synonym">Blatta americana</name>
    <dbReference type="NCBI Taxonomy" id="6978"/>
    <lineage>
        <taxon>Eukaryota</taxon>
        <taxon>Metazoa</taxon>
        <taxon>Ecdysozoa</taxon>
        <taxon>Arthropoda</taxon>
        <taxon>Hexapoda</taxon>
        <taxon>Insecta</taxon>
        <taxon>Pterygota</taxon>
        <taxon>Neoptera</taxon>
        <taxon>Polyneoptera</taxon>
        <taxon>Dictyoptera</taxon>
        <taxon>Blattodea</taxon>
        <taxon>Blattoidea</taxon>
        <taxon>Blattidae</taxon>
        <taxon>Blattinae</taxon>
        <taxon>Periplaneta</taxon>
    </lineage>
</organism>
<reference evidence="2 3" key="1">
    <citation type="journal article" date="2022" name="Allergy">
        <title>Genome assembly and annotation of Periplaneta americana reveal a comprehensive cockroach allergen profile.</title>
        <authorList>
            <person name="Wang L."/>
            <person name="Xiong Q."/>
            <person name="Saelim N."/>
            <person name="Wang L."/>
            <person name="Nong W."/>
            <person name="Wan A.T."/>
            <person name="Shi M."/>
            <person name="Liu X."/>
            <person name="Cao Q."/>
            <person name="Hui J.H.L."/>
            <person name="Sookrung N."/>
            <person name="Leung T.F."/>
            <person name="Tungtrongchitr A."/>
            <person name="Tsui S.K.W."/>
        </authorList>
    </citation>
    <scope>NUCLEOTIDE SEQUENCE [LARGE SCALE GENOMIC DNA]</scope>
    <source>
        <strain evidence="2">PWHHKU_190912</strain>
    </source>
</reference>
<proteinExistence type="predicted"/>
<feature type="compositionally biased region" description="Basic and acidic residues" evidence="1">
    <location>
        <begin position="737"/>
        <end position="753"/>
    </location>
</feature>